<organism evidence="1 2">
    <name type="scientific">Salmonirosea aquatica</name>
    <dbReference type="NCBI Taxonomy" id="2654236"/>
    <lineage>
        <taxon>Bacteria</taxon>
        <taxon>Pseudomonadati</taxon>
        <taxon>Bacteroidota</taxon>
        <taxon>Cytophagia</taxon>
        <taxon>Cytophagales</taxon>
        <taxon>Spirosomataceae</taxon>
        <taxon>Salmonirosea</taxon>
    </lineage>
</organism>
<evidence type="ECO:0000313" key="2">
    <source>
        <dbReference type="Proteomes" id="UP000479293"/>
    </source>
</evidence>
<accession>A0A7C9BGF9</accession>
<keyword evidence="2" id="KW-1185">Reference proteome</keyword>
<protein>
    <submittedName>
        <fullName evidence="1">UPF0175 family protein</fullName>
    </submittedName>
</protein>
<gene>
    <name evidence="1" type="ORF">GBK04_08975</name>
</gene>
<dbReference type="InterPro" id="IPR005368">
    <property type="entry name" value="UPF0175"/>
</dbReference>
<dbReference type="Proteomes" id="UP000479293">
    <property type="component" value="Unassembled WGS sequence"/>
</dbReference>
<dbReference type="Pfam" id="PF03683">
    <property type="entry name" value="UPF0175"/>
    <property type="match status" value="1"/>
</dbReference>
<name>A0A7C9BGF9_9BACT</name>
<dbReference type="RefSeq" id="WP_152758784.1">
    <property type="nucleotide sequence ID" value="NZ_WHLY01000002.1"/>
</dbReference>
<reference evidence="1 2" key="1">
    <citation type="submission" date="2019-10" db="EMBL/GenBank/DDBJ databases">
        <title>Draft Genome Sequence of Cytophagaceae sp. SJW1-29.</title>
        <authorList>
            <person name="Choi A."/>
        </authorList>
    </citation>
    <scope>NUCLEOTIDE SEQUENCE [LARGE SCALE GENOMIC DNA]</scope>
    <source>
        <strain evidence="1 2">SJW1-29</strain>
    </source>
</reference>
<dbReference type="EMBL" id="WHLY01000002">
    <property type="protein sequence ID" value="MPR33494.1"/>
    <property type="molecule type" value="Genomic_DNA"/>
</dbReference>
<dbReference type="AlphaFoldDB" id="A0A7C9BGF9"/>
<proteinExistence type="predicted"/>
<evidence type="ECO:0000313" key="1">
    <source>
        <dbReference type="EMBL" id="MPR33494.1"/>
    </source>
</evidence>
<sequence length="88" mass="9784">MKSITIPVEVPTDVLIALNESEQDLKTHFQTAIAIMLFQEGKLTLGKAIQLAGVSRFEFEKSLAKSKISISDLSFEQIMSDVDTLRDL</sequence>
<comment type="caution">
    <text evidence="1">The sequence shown here is derived from an EMBL/GenBank/DDBJ whole genome shotgun (WGS) entry which is preliminary data.</text>
</comment>